<dbReference type="PANTHER" id="PTHR33392">
    <property type="entry name" value="POLYISOPRENYL-TEICHOIC ACID--PEPTIDOGLYCAN TEICHOIC ACID TRANSFERASE TAGU"/>
    <property type="match status" value="1"/>
</dbReference>
<organism evidence="5 6">
    <name type="scientific">Microbacterium mitrae</name>
    <dbReference type="NCBI Taxonomy" id="664640"/>
    <lineage>
        <taxon>Bacteria</taxon>
        <taxon>Bacillati</taxon>
        <taxon>Actinomycetota</taxon>
        <taxon>Actinomycetes</taxon>
        <taxon>Micrococcales</taxon>
        <taxon>Microbacteriaceae</taxon>
        <taxon>Microbacterium</taxon>
    </lineage>
</organism>
<dbReference type="Proteomes" id="UP000321196">
    <property type="component" value="Unassembled WGS sequence"/>
</dbReference>
<dbReference type="Gene3D" id="3.40.630.190">
    <property type="entry name" value="LCP protein"/>
    <property type="match status" value="1"/>
</dbReference>
<reference evidence="5 6" key="1">
    <citation type="submission" date="2019-08" db="EMBL/GenBank/DDBJ databases">
        <authorList>
            <person name="Dong K."/>
        </authorList>
    </citation>
    <scope>NUCLEOTIDE SEQUENCE [LARGE SCALE GENOMIC DNA]</scope>
    <source>
        <strain evidence="5 6">M4-8</strain>
    </source>
</reference>
<dbReference type="InterPro" id="IPR050922">
    <property type="entry name" value="LytR/CpsA/Psr_CW_biosynth"/>
</dbReference>
<proteinExistence type="inferred from homology"/>
<evidence type="ECO:0000256" key="2">
    <source>
        <dbReference type="SAM" id="MobiDB-lite"/>
    </source>
</evidence>
<evidence type="ECO:0000259" key="4">
    <source>
        <dbReference type="Pfam" id="PF03816"/>
    </source>
</evidence>
<gene>
    <name evidence="5" type="ORF">FVP60_05280</name>
</gene>
<comment type="similarity">
    <text evidence="1">Belongs to the LytR/CpsA/Psr (LCP) family.</text>
</comment>
<keyword evidence="6" id="KW-1185">Reference proteome</keyword>
<dbReference type="RefSeq" id="WP_147825174.1">
    <property type="nucleotide sequence ID" value="NZ_BAAARG010000001.1"/>
</dbReference>
<evidence type="ECO:0000313" key="6">
    <source>
        <dbReference type="Proteomes" id="UP000321196"/>
    </source>
</evidence>
<dbReference type="InterPro" id="IPR004474">
    <property type="entry name" value="LytR_CpsA_psr"/>
</dbReference>
<keyword evidence="3" id="KW-0812">Transmembrane</keyword>
<sequence>MAAEWSDIVDRGTIAAAPKRRRRRRRAPLAQHTHFARRTVVPRLFRLLAVVIVTVLVAAGGVAATIASTWVTKLSTSAVVLAGEPEVAPDIAQLEGGANILLMGVDACEDEIKDLFGDRCKNPESEATLNDVNIVVHISEPPRRVVVITFPRDLVIDSPECTTPRGDVLPAQDGVMINSLYEYGGISCVAQTIESLSGGALDIQFGAMITWQGVIELTSAVGGVEVCVAERIRDPHTGLDIPAGTHTLAGYEALQFLRTRHGLVGESDVARVGNQQVYMSALVRKIMSEQVLGDLPTLLRLAQTTIDAVTPTTALANPATIVQLALAMKDVPLQDFTFVKYPVADAQWDSDRLVPLEDDAAILFQAITENRPLIVQNDGGDYGGAVIDAEPDDSTTGTEVPTPSAAPADEPGAAVLLPQTVTGFTPADNACSNGGG</sequence>
<feature type="domain" description="Cell envelope-related transcriptional attenuator" evidence="4">
    <location>
        <begin position="130"/>
        <end position="287"/>
    </location>
</feature>
<keyword evidence="3" id="KW-1133">Transmembrane helix</keyword>
<dbReference type="Pfam" id="PF03816">
    <property type="entry name" value="LytR_cpsA_psr"/>
    <property type="match status" value="1"/>
</dbReference>
<dbReference type="NCBIfam" id="TIGR00350">
    <property type="entry name" value="lytR_cpsA_psr"/>
    <property type="match status" value="1"/>
</dbReference>
<name>A0A5C8HSS3_9MICO</name>
<evidence type="ECO:0000313" key="5">
    <source>
        <dbReference type="EMBL" id="TXK06369.1"/>
    </source>
</evidence>
<accession>A0A5C8HSS3</accession>
<feature type="region of interest" description="Disordered" evidence="2">
    <location>
        <begin position="387"/>
        <end position="411"/>
    </location>
</feature>
<dbReference type="PANTHER" id="PTHR33392:SF6">
    <property type="entry name" value="POLYISOPRENYL-TEICHOIC ACID--PEPTIDOGLYCAN TEICHOIC ACID TRANSFERASE TAGU"/>
    <property type="match status" value="1"/>
</dbReference>
<comment type="caution">
    <text evidence="5">The sequence shown here is derived from an EMBL/GenBank/DDBJ whole genome shotgun (WGS) entry which is preliminary data.</text>
</comment>
<dbReference type="AlphaFoldDB" id="A0A5C8HSS3"/>
<feature type="transmembrane region" description="Helical" evidence="3">
    <location>
        <begin position="47"/>
        <end position="71"/>
    </location>
</feature>
<keyword evidence="3" id="KW-0472">Membrane</keyword>
<dbReference type="OrthoDB" id="9782542at2"/>
<evidence type="ECO:0000256" key="3">
    <source>
        <dbReference type="SAM" id="Phobius"/>
    </source>
</evidence>
<evidence type="ECO:0000256" key="1">
    <source>
        <dbReference type="ARBA" id="ARBA00006068"/>
    </source>
</evidence>
<dbReference type="EMBL" id="VRSW01000001">
    <property type="protein sequence ID" value="TXK06369.1"/>
    <property type="molecule type" value="Genomic_DNA"/>
</dbReference>
<protein>
    <submittedName>
        <fullName evidence="5">LytR family transcriptional regulator</fullName>
    </submittedName>
</protein>